<keyword evidence="1" id="KW-0812">Transmembrane</keyword>
<name>A0ABS7K6H1_9BACI</name>
<keyword evidence="1" id="KW-0472">Membrane</keyword>
<dbReference type="EMBL" id="JACWFH010000015">
    <property type="protein sequence ID" value="MBY0097799.1"/>
    <property type="molecule type" value="Genomic_DNA"/>
</dbReference>
<evidence type="ECO:0000313" key="2">
    <source>
        <dbReference type="EMBL" id="MBY0097799.1"/>
    </source>
</evidence>
<feature type="transmembrane region" description="Helical" evidence="1">
    <location>
        <begin position="40"/>
        <end position="61"/>
    </location>
</feature>
<sequence>MSINLVVAVITYFMILVTAYIIVIFTNYKEETSEEIIVRAYNHAFVILAFGLFVVYTLIILPHITLDDQFTSYLILMSKFISILTLGGSLFLLTRKKYTNE</sequence>
<evidence type="ECO:0000313" key="3">
    <source>
        <dbReference type="Proteomes" id="UP000769780"/>
    </source>
</evidence>
<feature type="transmembrane region" description="Helical" evidence="1">
    <location>
        <begin position="73"/>
        <end position="93"/>
    </location>
</feature>
<evidence type="ECO:0000256" key="1">
    <source>
        <dbReference type="SAM" id="Phobius"/>
    </source>
</evidence>
<gene>
    <name evidence="2" type="ORF">H0185_13420</name>
</gene>
<proteinExistence type="predicted"/>
<protein>
    <submittedName>
        <fullName evidence="2">Uncharacterized protein</fullName>
    </submittedName>
</protein>
<accession>A0ABS7K6H1</accession>
<feature type="transmembrane region" description="Helical" evidence="1">
    <location>
        <begin position="6"/>
        <end position="28"/>
    </location>
</feature>
<comment type="caution">
    <text evidence="2">The sequence shown here is derived from an EMBL/GenBank/DDBJ whole genome shotgun (WGS) entry which is preliminary data.</text>
</comment>
<keyword evidence="1" id="KW-1133">Transmembrane helix</keyword>
<organism evidence="2 3">
    <name type="scientific">Mesobacillus maritimus</name>
    <dbReference type="NCBI Taxonomy" id="1643336"/>
    <lineage>
        <taxon>Bacteria</taxon>
        <taxon>Bacillati</taxon>
        <taxon>Bacillota</taxon>
        <taxon>Bacilli</taxon>
        <taxon>Bacillales</taxon>
        <taxon>Bacillaceae</taxon>
        <taxon>Mesobacillus</taxon>
    </lineage>
</organism>
<dbReference type="RefSeq" id="WP_221874023.1">
    <property type="nucleotide sequence ID" value="NZ_JACWFH010000015.1"/>
</dbReference>
<dbReference type="Proteomes" id="UP000769780">
    <property type="component" value="Unassembled WGS sequence"/>
</dbReference>
<keyword evidence="3" id="KW-1185">Reference proteome</keyword>
<reference evidence="2 3" key="1">
    <citation type="submission" date="2020-07" db="EMBL/GenBank/DDBJ databases">
        <title>Fungal Genomes of the International Space Station.</title>
        <authorList>
            <person name="Seuylemezian A."/>
            <person name="Singh N.K."/>
            <person name="Wood J."/>
            <person name="Venkateswaran K."/>
        </authorList>
    </citation>
    <scope>NUCLEOTIDE SEQUENCE [LARGE SCALE GENOMIC DNA]</scope>
    <source>
        <strain evidence="2 3">PL-B2</strain>
    </source>
</reference>